<proteinExistence type="predicted"/>
<organism evidence="1">
    <name type="scientific">Marseillevirus LCMAC103</name>
    <dbReference type="NCBI Taxonomy" id="2506604"/>
    <lineage>
        <taxon>Viruses</taxon>
        <taxon>Varidnaviria</taxon>
        <taxon>Bamfordvirae</taxon>
        <taxon>Nucleocytoviricota</taxon>
        <taxon>Megaviricetes</taxon>
        <taxon>Pimascovirales</taxon>
        <taxon>Pimascovirales incertae sedis</taxon>
        <taxon>Marseilleviridae</taxon>
    </lineage>
</organism>
<name>A0A481YU94_9VIRU</name>
<dbReference type="EMBL" id="MK500335">
    <property type="protein sequence ID" value="QBK86679.1"/>
    <property type="molecule type" value="Genomic_DNA"/>
</dbReference>
<accession>A0A481YU94</accession>
<protein>
    <submittedName>
        <fullName evidence="1">Uncharacterized protein</fullName>
    </submittedName>
</protein>
<sequence>MEDLKKIEDELAGEHAVDAIKKIAEAGVYRCKLRRGVFVVEEAAGGEGGTIMSVAVDKEAAKQVLHLVCRNCRSVPCTCAVDALFKRCCHTETRWSDEGYSFRCHKEDGDIPYGRQCFDCAVWYCGLHTQIRHCGTCGLELEEV</sequence>
<gene>
    <name evidence="1" type="ORF">LCMAC103_00080</name>
</gene>
<reference evidence="1" key="1">
    <citation type="journal article" date="2019" name="MBio">
        <title>Virus Genomes from Deep Sea Sediments Expand the Ocean Megavirome and Support Independent Origins of Viral Gigantism.</title>
        <authorList>
            <person name="Backstrom D."/>
            <person name="Yutin N."/>
            <person name="Jorgensen S.L."/>
            <person name="Dharamshi J."/>
            <person name="Homa F."/>
            <person name="Zaremba-Niedwiedzka K."/>
            <person name="Spang A."/>
            <person name="Wolf Y.I."/>
            <person name="Koonin E.V."/>
            <person name="Ettema T.J."/>
        </authorList>
    </citation>
    <scope>NUCLEOTIDE SEQUENCE</scope>
</reference>
<evidence type="ECO:0000313" key="1">
    <source>
        <dbReference type="EMBL" id="QBK86679.1"/>
    </source>
</evidence>